<evidence type="ECO:0000313" key="2">
    <source>
        <dbReference type="Proteomes" id="UP000761574"/>
    </source>
</evidence>
<proteinExistence type="predicted"/>
<comment type="caution">
    <text evidence="1">The sequence shown here is derived from an EMBL/GenBank/DDBJ whole genome shotgun (WGS) entry which is preliminary data.</text>
</comment>
<dbReference type="SUPFAM" id="SSF53474">
    <property type="entry name" value="alpha/beta-Hydrolases"/>
    <property type="match status" value="1"/>
</dbReference>
<accession>A0ABQ4P709</accession>
<dbReference type="PANTHER" id="PTHR37946:SF1">
    <property type="entry name" value="SLL1969 PROTEIN"/>
    <property type="match status" value="1"/>
</dbReference>
<dbReference type="InterPro" id="IPR029058">
    <property type="entry name" value="AB_hydrolase_fold"/>
</dbReference>
<name>A0ABQ4P709_9GAMM</name>
<dbReference type="EMBL" id="BPFB01000005">
    <property type="protein sequence ID" value="GIU43198.1"/>
    <property type="molecule type" value="Genomic_DNA"/>
</dbReference>
<protein>
    <submittedName>
        <fullName evidence="1">Alpha/beta hydrolase</fullName>
    </submittedName>
</protein>
<dbReference type="GO" id="GO:0016787">
    <property type="term" value="F:hydrolase activity"/>
    <property type="evidence" value="ECO:0007669"/>
    <property type="project" value="UniProtKB-KW"/>
</dbReference>
<gene>
    <name evidence="1" type="primary">lipA_1</name>
    <name evidence="1" type="ORF">TUM4630_05940</name>
</gene>
<keyword evidence="1" id="KW-0378">Hydrolase</keyword>
<dbReference type="RefSeq" id="WP_110455762.1">
    <property type="nucleotide sequence ID" value="NZ_BPFB01000005.1"/>
</dbReference>
<sequence length="200" mass="22180">MKVVLIHGIFNTGHVMAWMRNKLTAQGHECFAPTLAPFDGRHGIEHAAQQLKQAIEQRFGTDDNIVLVGFSMGGIVARYYLQILGGAARTEALFSISSPHQGSYLAFLPYPSKGMRQLRPNSELLKLLDEVQQPIANMPLFSYRTPLDLTIVPSRSSHWPLAINKVFKVPLHLSMIFSQRVVDEIIAMLALLSKGGQTAT</sequence>
<keyword evidence="2" id="KW-1185">Reference proteome</keyword>
<evidence type="ECO:0000313" key="1">
    <source>
        <dbReference type="EMBL" id="GIU43198.1"/>
    </source>
</evidence>
<reference evidence="1 2" key="1">
    <citation type="submission" date="2021-05" db="EMBL/GenBank/DDBJ databases">
        <title>Molecular characterization for Shewanella algae harboring chromosomal blaOXA-55-like strains isolated from clinical and environment sample.</title>
        <authorList>
            <person name="Ohama Y."/>
            <person name="Aoki K."/>
            <person name="Harada S."/>
            <person name="Moriya K."/>
            <person name="Ishii Y."/>
            <person name="Tateda K."/>
        </authorList>
    </citation>
    <scope>NUCLEOTIDE SEQUENCE [LARGE SCALE GENOMIC DNA]</scope>
    <source>
        <strain evidence="1 2">LMG 23746</strain>
    </source>
</reference>
<dbReference type="Gene3D" id="3.40.50.1820">
    <property type="entry name" value="alpha/beta hydrolase"/>
    <property type="match status" value="1"/>
</dbReference>
<dbReference type="Proteomes" id="UP000761574">
    <property type="component" value="Unassembled WGS sequence"/>
</dbReference>
<organism evidence="1 2">
    <name type="scientific">Shewanella algidipiscicola</name>
    <dbReference type="NCBI Taxonomy" id="614070"/>
    <lineage>
        <taxon>Bacteria</taxon>
        <taxon>Pseudomonadati</taxon>
        <taxon>Pseudomonadota</taxon>
        <taxon>Gammaproteobacteria</taxon>
        <taxon>Alteromonadales</taxon>
        <taxon>Shewanellaceae</taxon>
        <taxon>Shewanella</taxon>
    </lineage>
</organism>
<dbReference type="Pfam" id="PF02089">
    <property type="entry name" value="Palm_thioest"/>
    <property type="match status" value="1"/>
</dbReference>
<dbReference type="PANTHER" id="PTHR37946">
    <property type="entry name" value="SLL1969 PROTEIN"/>
    <property type="match status" value="1"/>
</dbReference>